<evidence type="ECO:0000313" key="3">
    <source>
        <dbReference type="EMBL" id="MEX3595632.1"/>
    </source>
</evidence>
<keyword evidence="2" id="KW-0560">Oxidoreductase</keyword>
<comment type="caution">
    <text evidence="3">The sequence shown here is derived from an EMBL/GenBank/DDBJ whole genome shotgun (WGS) entry which is preliminary data.</text>
</comment>
<gene>
    <name evidence="3" type="ORF">VVR66_12995</name>
</gene>
<accession>A0ABV3V7J1</accession>
<dbReference type="PANTHER" id="PTHR24320:SF152">
    <property type="entry name" value="SHORT-CHAIN DEHYDROGENASE_REDUCTASE FAMILY PROTEIN"/>
    <property type="match status" value="1"/>
</dbReference>
<dbReference type="Proteomes" id="UP001558481">
    <property type="component" value="Unassembled WGS sequence"/>
</dbReference>
<keyword evidence="4" id="KW-1185">Reference proteome</keyword>
<reference evidence="3 4" key="1">
    <citation type="journal article" date="2024" name="Fungal Genet. Biol.">
        <title>The porcine skin microbiome exhibits broad fungal antagonism.</title>
        <authorList>
            <person name="De La Cruz K.F."/>
            <person name="Townsend E.C."/>
            <person name="Alex Cheong J.Z."/>
            <person name="Salamzade R."/>
            <person name="Liu A."/>
            <person name="Sandstrom S."/>
            <person name="Davila E."/>
            <person name="Huang L."/>
            <person name="Xu K.H."/>
            <person name="Wu S.Y."/>
            <person name="Meudt J.J."/>
            <person name="Shanmuganayagam D."/>
            <person name="Gibson A.L.F."/>
            <person name="Kalan L.R."/>
        </authorList>
    </citation>
    <scope>NUCLEOTIDE SEQUENCE [LARGE SCALE GENOMIC DNA]</scope>
    <source>
        <strain evidence="3 4">LK2625</strain>
    </source>
</reference>
<protein>
    <submittedName>
        <fullName evidence="3">SDR family NAD(P)-dependent oxidoreductase</fullName>
    </submittedName>
</protein>
<dbReference type="PANTHER" id="PTHR24320">
    <property type="entry name" value="RETINOL DEHYDROGENASE"/>
    <property type="match status" value="1"/>
</dbReference>
<dbReference type="Gene3D" id="3.40.50.720">
    <property type="entry name" value="NAD(P)-binding Rossmann-like Domain"/>
    <property type="match status" value="1"/>
</dbReference>
<dbReference type="InterPro" id="IPR036291">
    <property type="entry name" value="NAD(P)-bd_dom_sf"/>
</dbReference>
<dbReference type="RefSeq" id="WP_368629828.1">
    <property type="nucleotide sequence ID" value="NZ_JAYWLU010000014.1"/>
</dbReference>
<dbReference type="SUPFAM" id="SSF51735">
    <property type="entry name" value="NAD(P)-binding Rossmann-fold domains"/>
    <property type="match status" value="1"/>
</dbReference>
<evidence type="ECO:0000256" key="2">
    <source>
        <dbReference type="ARBA" id="ARBA00023002"/>
    </source>
</evidence>
<evidence type="ECO:0000313" key="4">
    <source>
        <dbReference type="Proteomes" id="UP001558481"/>
    </source>
</evidence>
<dbReference type="Pfam" id="PF00106">
    <property type="entry name" value="adh_short"/>
    <property type="match status" value="1"/>
</dbReference>
<organism evidence="3 4">
    <name type="scientific">Kocuria carniphila</name>
    <dbReference type="NCBI Taxonomy" id="262208"/>
    <lineage>
        <taxon>Bacteria</taxon>
        <taxon>Bacillati</taxon>
        <taxon>Actinomycetota</taxon>
        <taxon>Actinomycetes</taxon>
        <taxon>Micrococcales</taxon>
        <taxon>Micrococcaceae</taxon>
        <taxon>Kocuria</taxon>
    </lineage>
</organism>
<name>A0ABV3V7J1_9MICC</name>
<comment type="similarity">
    <text evidence="1">Belongs to the short-chain dehydrogenases/reductases (SDR) family.</text>
</comment>
<evidence type="ECO:0000256" key="1">
    <source>
        <dbReference type="ARBA" id="ARBA00006484"/>
    </source>
</evidence>
<dbReference type="EMBL" id="JAYWLU010000014">
    <property type="protein sequence ID" value="MEX3595632.1"/>
    <property type="molecule type" value="Genomic_DNA"/>
</dbReference>
<proteinExistence type="inferred from homology"/>
<dbReference type="InterPro" id="IPR002347">
    <property type="entry name" value="SDR_fam"/>
</dbReference>
<sequence>MAPDQPPVPAEQRATDTAPVVITGATSGLGRETARTLAKQGFPLILAVRDVAGGREQADALSANGTSVDVRHLDLADLSSVKSFSKDLLADDIIPQAIICNAGVQTFDRMRRSADRFELTMATNVMGHVILLEPLLKRMAPGSRVITLGSQTHRGGLRAFGFPGARWSSMDELLSPPDPDPNARDNGLVRYSTSKLACIAMAYEIDQTWRNRGVRAASFDPGLMPDTGLARNYPRIVQKIYSTLAPLIARIPGANLVKTSAENLAWLATSPDAELLMGHYVAGRKPRASSPLSYTPDLRQDVWQTSLERAGPALKNGPKERPD</sequence>